<keyword evidence="3" id="KW-1185">Reference proteome</keyword>
<dbReference type="AlphaFoldDB" id="A0A128A4N2"/>
<protein>
    <submittedName>
        <fullName evidence="2">Uncharacterized protein</fullName>
    </submittedName>
</protein>
<name>A0A128A4N2_9ARCH</name>
<dbReference type="KEGG" id="ndv:NDEV_1564"/>
<feature type="transmembrane region" description="Helical" evidence="1">
    <location>
        <begin position="12"/>
        <end position="36"/>
    </location>
</feature>
<organism evidence="2 3">
    <name type="scientific">Nitrosotalea devaniterrae</name>
    <dbReference type="NCBI Taxonomy" id="1078905"/>
    <lineage>
        <taxon>Archaea</taxon>
        <taxon>Nitrososphaerota</taxon>
        <taxon>Nitrososphaeria</taxon>
        <taxon>Nitrosotaleales</taxon>
        <taxon>Nitrosotaleaceae</taxon>
        <taxon>Nitrosotalea</taxon>
    </lineage>
</organism>
<keyword evidence="1" id="KW-0812">Transmembrane</keyword>
<evidence type="ECO:0000313" key="3">
    <source>
        <dbReference type="Proteomes" id="UP000196239"/>
    </source>
</evidence>
<gene>
    <name evidence="2" type="ORF">NDEV_1564</name>
</gene>
<proteinExistence type="predicted"/>
<evidence type="ECO:0000256" key="1">
    <source>
        <dbReference type="SAM" id="Phobius"/>
    </source>
</evidence>
<sequence>MSILKSIGRVLVLIVSGIAIIVVGGFMMGAVAKLYLPGRKKDRQEPPEKFYERKKTD</sequence>
<keyword evidence="1" id="KW-1133">Transmembrane helix</keyword>
<accession>A0A128A4N2</accession>
<dbReference type="Proteomes" id="UP000196239">
    <property type="component" value="Chromosome 1"/>
</dbReference>
<evidence type="ECO:0000313" key="2">
    <source>
        <dbReference type="EMBL" id="CUR52326.1"/>
    </source>
</evidence>
<dbReference type="EMBL" id="LN890280">
    <property type="protein sequence ID" value="CUR52326.1"/>
    <property type="molecule type" value="Genomic_DNA"/>
</dbReference>
<reference evidence="3" key="1">
    <citation type="submission" date="2015-10" db="EMBL/GenBank/DDBJ databases">
        <authorList>
            <person name="Lehtovirta-Morley L.E."/>
            <person name="Vieille C."/>
        </authorList>
    </citation>
    <scope>NUCLEOTIDE SEQUENCE [LARGE SCALE GENOMIC DNA]</scope>
</reference>
<keyword evidence="1" id="KW-0472">Membrane</keyword>